<dbReference type="Pfam" id="PF14342">
    <property type="entry name" value="DUF4396"/>
    <property type="match status" value="1"/>
</dbReference>
<gene>
    <name evidence="3" type="ORF">BHV66_06175</name>
</gene>
<feature type="transmembrane region" description="Helical" evidence="1">
    <location>
        <begin position="181"/>
        <end position="204"/>
    </location>
</feature>
<name>A0A1Q6F614_9BACT</name>
<keyword evidence="1" id="KW-0472">Membrane</keyword>
<sequence>MVMRLPHDHIPQNGSMKLTTASEQGMQTDISGPNAYSKRGIGSGPYIKNTNKGPDSTMAETDCYPKWRSVVLSTLHCGAGCTLADLTGEWFTWIVPISIGGSLILGSWVLDYLLALVFGIGFQYAAIRSMHRISPGEALMKAGEADFLSLTAWQAGMYGWMNLVFLIFFSGDTLPRTGWTFWFMMQIAMLCGFFAALPVNRMLIRKGVKRTM</sequence>
<protein>
    <recommendedName>
        <fullName evidence="2">DUF4396 domain-containing protein</fullName>
    </recommendedName>
</protein>
<feature type="transmembrane region" description="Helical" evidence="1">
    <location>
        <begin position="147"/>
        <end position="169"/>
    </location>
</feature>
<feature type="domain" description="DUF4396" evidence="2">
    <location>
        <begin position="67"/>
        <end position="209"/>
    </location>
</feature>
<proteinExistence type="predicted"/>
<feature type="transmembrane region" description="Helical" evidence="1">
    <location>
        <begin position="93"/>
        <end position="126"/>
    </location>
</feature>
<evidence type="ECO:0000256" key="1">
    <source>
        <dbReference type="SAM" id="Phobius"/>
    </source>
</evidence>
<keyword evidence="1" id="KW-1133">Transmembrane helix</keyword>
<keyword evidence="1" id="KW-0812">Transmembrane</keyword>
<organism evidence="3 4">
    <name type="scientific">Alistipes putredinis</name>
    <dbReference type="NCBI Taxonomy" id="28117"/>
    <lineage>
        <taxon>Bacteria</taxon>
        <taxon>Pseudomonadati</taxon>
        <taxon>Bacteroidota</taxon>
        <taxon>Bacteroidia</taxon>
        <taxon>Bacteroidales</taxon>
        <taxon>Rikenellaceae</taxon>
        <taxon>Alistipes</taxon>
    </lineage>
</organism>
<comment type="caution">
    <text evidence="3">The sequence shown here is derived from an EMBL/GenBank/DDBJ whole genome shotgun (WGS) entry which is preliminary data.</text>
</comment>
<accession>A0A1Q6F614</accession>
<dbReference type="Proteomes" id="UP000187417">
    <property type="component" value="Unassembled WGS sequence"/>
</dbReference>
<dbReference type="AlphaFoldDB" id="A0A1Q6F614"/>
<dbReference type="InterPro" id="IPR025509">
    <property type="entry name" value="DUF4396"/>
</dbReference>
<reference evidence="3 4" key="1">
    <citation type="journal article" date="2016" name="Nat. Biotechnol.">
        <title>Measurement of bacterial replication rates in microbial communities.</title>
        <authorList>
            <person name="Brown C.T."/>
            <person name="Olm M.R."/>
            <person name="Thomas B.C."/>
            <person name="Banfield J.F."/>
        </authorList>
    </citation>
    <scope>NUCLEOTIDE SEQUENCE [LARGE SCALE GENOMIC DNA]</scope>
    <source>
        <strain evidence="3">CAG:67_53_122</strain>
    </source>
</reference>
<evidence type="ECO:0000313" key="3">
    <source>
        <dbReference type="EMBL" id="OKY94287.1"/>
    </source>
</evidence>
<dbReference type="EMBL" id="MNQH01000029">
    <property type="protein sequence ID" value="OKY94287.1"/>
    <property type="molecule type" value="Genomic_DNA"/>
</dbReference>
<evidence type="ECO:0000313" key="4">
    <source>
        <dbReference type="Proteomes" id="UP000187417"/>
    </source>
</evidence>
<evidence type="ECO:0000259" key="2">
    <source>
        <dbReference type="Pfam" id="PF14342"/>
    </source>
</evidence>